<protein>
    <submittedName>
        <fullName evidence="1">Uncharacterized protein</fullName>
    </submittedName>
</protein>
<dbReference type="RefSeq" id="WP_118040710.1">
    <property type="nucleotide sequence ID" value="NZ_JACOQE010000011.1"/>
</dbReference>
<accession>A0ABR7I4S3</accession>
<evidence type="ECO:0000313" key="1">
    <source>
        <dbReference type="EMBL" id="MBC5741515.1"/>
    </source>
</evidence>
<sequence>MKKGEILKSGDVVLPAPTTLSVADEIIWTSDTGRTLMGRMVGDVVAEKKNLSIKWEWLTDKEVKMIKNRLIAGFFPFTFHDSGIDFTIEAYRGTLTKEHYGYLGDGNYYYRTVSVDVIQR</sequence>
<gene>
    <name evidence="1" type="ORF">H8Z79_13935</name>
</gene>
<organism evidence="1 2">
    <name type="scientific">Blautia intestinalis</name>
    <dbReference type="NCBI Taxonomy" id="2763028"/>
    <lineage>
        <taxon>Bacteria</taxon>
        <taxon>Bacillati</taxon>
        <taxon>Bacillota</taxon>
        <taxon>Clostridia</taxon>
        <taxon>Lachnospirales</taxon>
        <taxon>Lachnospiraceae</taxon>
        <taxon>Blautia</taxon>
    </lineage>
</organism>
<comment type="caution">
    <text evidence="1">The sequence shown here is derived from an EMBL/GenBank/DDBJ whole genome shotgun (WGS) entry which is preliminary data.</text>
</comment>
<keyword evidence="2" id="KW-1185">Reference proteome</keyword>
<name>A0ABR7I4S3_9FIRM</name>
<proteinExistence type="predicted"/>
<reference evidence="1 2" key="1">
    <citation type="submission" date="2020-08" db="EMBL/GenBank/DDBJ databases">
        <title>Genome public.</title>
        <authorList>
            <person name="Liu C."/>
            <person name="Sun Q."/>
        </authorList>
    </citation>
    <scope>NUCLEOTIDE SEQUENCE [LARGE SCALE GENOMIC DNA]</scope>
    <source>
        <strain evidence="1 2">27-44</strain>
    </source>
</reference>
<dbReference type="Proteomes" id="UP000633936">
    <property type="component" value="Unassembled WGS sequence"/>
</dbReference>
<evidence type="ECO:0000313" key="2">
    <source>
        <dbReference type="Proteomes" id="UP000633936"/>
    </source>
</evidence>
<dbReference type="EMBL" id="JACOQE010000011">
    <property type="protein sequence ID" value="MBC5741515.1"/>
    <property type="molecule type" value="Genomic_DNA"/>
</dbReference>